<dbReference type="EMBL" id="JBJQND010000012">
    <property type="protein sequence ID" value="KAL3860156.1"/>
    <property type="molecule type" value="Genomic_DNA"/>
</dbReference>
<evidence type="ECO:0000313" key="3">
    <source>
        <dbReference type="EMBL" id="KAL3860156.1"/>
    </source>
</evidence>
<reference evidence="3 4" key="1">
    <citation type="submission" date="2024-11" db="EMBL/GenBank/DDBJ databases">
        <title>Chromosome-level genome assembly of the freshwater bivalve Anodonta woodiana.</title>
        <authorList>
            <person name="Chen X."/>
        </authorList>
    </citation>
    <scope>NUCLEOTIDE SEQUENCE [LARGE SCALE GENOMIC DNA]</scope>
    <source>
        <strain evidence="3">MN2024</strain>
        <tissue evidence="3">Gills</tissue>
    </source>
</reference>
<dbReference type="Pfam" id="PF02221">
    <property type="entry name" value="E1_DerP2_DerF2"/>
    <property type="match status" value="1"/>
</dbReference>
<dbReference type="InterPro" id="IPR014756">
    <property type="entry name" value="Ig_E-set"/>
</dbReference>
<sequence length="180" mass="19682">MLSFLVNTGFTLFLLIVTSIKADKSFIRMMSVRGNVGVKDTGHAENCGDPKYSMNFTWDPKDIDPTGQVLLALDMIAPASFDNGKYTADVYIPSIPDTPILSWTGVLTCKKMAAFSTKPLKCPIQQEQRLSGSDTISDLSVLSPGQYSVHLTLNNENGKQFLCAKLDVRVKETTNSNGLP</sequence>
<keyword evidence="1" id="KW-0732">Signal</keyword>
<dbReference type="AlphaFoldDB" id="A0ABD3VG87"/>
<dbReference type="InterPro" id="IPR003172">
    <property type="entry name" value="ML_dom"/>
</dbReference>
<protein>
    <recommendedName>
        <fullName evidence="2">MD-2-related lipid-recognition domain-containing protein</fullName>
    </recommendedName>
</protein>
<evidence type="ECO:0000256" key="1">
    <source>
        <dbReference type="SAM" id="SignalP"/>
    </source>
</evidence>
<comment type="caution">
    <text evidence="3">The sequence shown here is derived from an EMBL/GenBank/DDBJ whole genome shotgun (WGS) entry which is preliminary data.</text>
</comment>
<evidence type="ECO:0000259" key="2">
    <source>
        <dbReference type="Pfam" id="PF02221"/>
    </source>
</evidence>
<keyword evidence="4" id="KW-1185">Reference proteome</keyword>
<name>A0ABD3VG87_SINWO</name>
<dbReference type="Proteomes" id="UP001634394">
    <property type="component" value="Unassembled WGS sequence"/>
</dbReference>
<feature type="domain" description="MD-2-related lipid-recognition" evidence="2">
    <location>
        <begin position="108"/>
        <end position="169"/>
    </location>
</feature>
<organism evidence="3 4">
    <name type="scientific">Sinanodonta woodiana</name>
    <name type="common">Chinese pond mussel</name>
    <name type="synonym">Anodonta woodiana</name>
    <dbReference type="NCBI Taxonomy" id="1069815"/>
    <lineage>
        <taxon>Eukaryota</taxon>
        <taxon>Metazoa</taxon>
        <taxon>Spiralia</taxon>
        <taxon>Lophotrochozoa</taxon>
        <taxon>Mollusca</taxon>
        <taxon>Bivalvia</taxon>
        <taxon>Autobranchia</taxon>
        <taxon>Heteroconchia</taxon>
        <taxon>Palaeoheterodonta</taxon>
        <taxon>Unionida</taxon>
        <taxon>Unionoidea</taxon>
        <taxon>Unionidae</taxon>
        <taxon>Unioninae</taxon>
        <taxon>Sinanodonta</taxon>
    </lineage>
</organism>
<proteinExistence type="predicted"/>
<accession>A0ABD3VG87</accession>
<feature type="chain" id="PRO_5044883046" description="MD-2-related lipid-recognition domain-containing protein" evidence="1">
    <location>
        <begin position="23"/>
        <end position="180"/>
    </location>
</feature>
<gene>
    <name evidence="3" type="ORF">ACJMK2_010316</name>
</gene>
<dbReference type="Gene3D" id="2.60.40.770">
    <property type="match status" value="1"/>
</dbReference>
<dbReference type="SUPFAM" id="SSF81296">
    <property type="entry name" value="E set domains"/>
    <property type="match status" value="1"/>
</dbReference>
<feature type="signal peptide" evidence="1">
    <location>
        <begin position="1"/>
        <end position="22"/>
    </location>
</feature>
<evidence type="ECO:0000313" key="4">
    <source>
        <dbReference type="Proteomes" id="UP001634394"/>
    </source>
</evidence>